<dbReference type="InterPro" id="IPR012997">
    <property type="entry name" value="RplA"/>
</dbReference>
<dbReference type="InterPro" id="IPR009009">
    <property type="entry name" value="RlpA-like_DPBB"/>
</dbReference>
<dbReference type="HAMAP" id="MF_02071">
    <property type="entry name" value="RlpA"/>
    <property type="match status" value="1"/>
</dbReference>
<evidence type="ECO:0000313" key="9">
    <source>
        <dbReference type="Proteomes" id="UP000593932"/>
    </source>
</evidence>
<dbReference type="EC" id="4.2.2.-" evidence="4"/>
<dbReference type="SUPFAM" id="SSF110997">
    <property type="entry name" value="Sporulation related repeat"/>
    <property type="match status" value="1"/>
</dbReference>
<sequence>MKRLLGAGLVLGLAACASGPGKKSDPPADTAGTAKAAGHTVRGKSPYPPAQEDLSKRGHYTAGGLYAPHIKDSAPNIDIDVSLIPEPEVVAEPRSAYGNRPTYAVLGKNYQVLNDTTGFVERGTASYYGNKFHGRRTSNMEVYDMYAFTAAHKSLPLPSFARITNLDNGRSVVVRVNDRGPFHDGRVVDLSYAAAVKLGVHPAGTGRVEVRALQPGESPPTQFVAAPAPASATTPTATASKRVAATPTTTSSMDSLVAKLPAATAATAATSATSATAASAAPVALAASVPAPASVAAKGDAEDWRFQMSRDGRAMTADDFDAWMAERHISIVGGHVVRNAPEGAKASAQATAAAVPARAPTGAPATSNTVPAAAPASAATAGVIQASDVGEGVVLQVASFTARDNADRALATLRGAGIAAANLHDGMANGRQVWRVRVGPLEAAAANGLASRIAGLGFGTPQRVKD</sequence>
<dbReference type="PANTHER" id="PTHR34183">
    <property type="entry name" value="ENDOLYTIC PEPTIDOGLYCAN TRANSGLYCOSYLASE RLPA"/>
    <property type="match status" value="1"/>
</dbReference>
<dbReference type="SUPFAM" id="SSF50685">
    <property type="entry name" value="Barwin-like endoglucanases"/>
    <property type="match status" value="1"/>
</dbReference>
<evidence type="ECO:0000256" key="1">
    <source>
        <dbReference type="ARBA" id="ARBA00022729"/>
    </source>
</evidence>
<comment type="subcellular location">
    <subcellularLocation>
        <location evidence="4">Cell membrane</location>
        <topology evidence="4">Lipid-anchor</topology>
    </subcellularLocation>
</comment>
<keyword evidence="4" id="KW-0564">Palmitate</keyword>
<proteinExistence type="inferred from homology"/>
<dbReference type="CDD" id="cd22268">
    <property type="entry name" value="DPBB_RlpA-like"/>
    <property type="match status" value="1"/>
</dbReference>
<dbReference type="InterPro" id="IPR036680">
    <property type="entry name" value="SPOR-like_sf"/>
</dbReference>
<dbReference type="Gene3D" id="2.40.40.10">
    <property type="entry name" value="RlpA-like domain"/>
    <property type="match status" value="1"/>
</dbReference>
<dbReference type="NCBIfam" id="TIGR00413">
    <property type="entry name" value="rlpA"/>
    <property type="match status" value="1"/>
</dbReference>
<keyword evidence="4" id="KW-0449">Lipoprotein</keyword>
<accession>A0A7S6UKC3</accession>
<keyword evidence="2 4" id="KW-0456">Lyase</keyword>
<dbReference type="InterPro" id="IPR007730">
    <property type="entry name" value="SPOR-like_dom"/>
</dbReference>
<keyword evidence="9" id="KW-1185">Reference proteome</keyword>
<evidence type="ECO:0000256" key="6">
    <source>
        <dbReference type="SAM" id="MobiDB-lite"/>
    </source>
</evidence>
<dbReference type="PANTHER" id="PTHR34183:SF1">
    <property type="entry name" value="ENDOLYTIC PEPTIDOGLYCAN TRANSGLYCOSYLASE RLPA"/>
    <property type="match status" value="1"/>
</dbReference>
<comment type="function">
    <text evidence="4">Lytic transglycosylase with a strong preference for naked glycan strands that lack stem peptides.</text>
</comment>
<dbReference type="InterPro" id="IPR036908">
    <property type="entry name" value="RlpA-like_sf"/>
</dbReference>
<feature type="region of interest" description="Disordered" evidence="6">
    <location>
        <begin position="216"/>
        <end position="240"/>
    </location>
</feature>
<dbReference type="Pfam" id="PF03330">
    <property type="entry name" value="DPBB_1"/>
    <property type="match status" value="1"/>
</dbReference>
<dbReference type="PROSITE" id="PS51257">
    <property type="entry name" value="PROKAR_LIPOPROTEIN"/>
    <property type="match status" value="1"/>
</dbReference>
<evidence type="ECO:0000256" key="4">
    <source>
        <dbReference type="HAMAP-Rule" id="MF_02071"/>
    </source>
</evidence>
<keyword evidence="3 4" id="KW-0961">Cell wall biogenesis/degradation</keyword>
<feature type="domain" description="SPOR" evidence="7">
    <location>
        <begin position="387"/>
        <end position="466"/>
    </location>
</feature>
<reference evidence="8 9" key="1">
    <citation type="submission" date="2020-10" db="EMBL/GenBank/DDBJ databases">
        <title>complete genome sequencing of Lysobacter sp. H23M41.</title>
        <authorList>
            <person name="Bae J.-W."/>
            <person name="Lee S.-Y."/>
        </authorList>
    </citation>
    <scope>NUCLEOTIDE SEQUENCE [LARGE SCALE GENOMIC DNA]</scope>
    <source>
        <strain evidence="8 9">H23M41</strain>
    </source>
</reference>
<comment type="similarity">
    <text evidence="4 5">Belongs to the RlpA family.</text>
</comment>
<keyword evidence="4" id="KW-1003">Cell membrane</keyword>
<dbReference type="Gene3D" id="3.30.70.1070">
    <property type="entry name" value="Sporulation related repeat"/>
    <property type="match status" value="1"/>
</dbReference>
<evidence type="ECO:0000256" key="2">
    <source>
        <dbReference type="ARBA" id="ARBA00023239"/>
    </source>
</evidence>
<keyword evidence="4" id="KW-0472">Membrane</keyword>
<feature type="compositionally biased region" description="Low complexity" evidence="6">
    <location>
        <begin position="225"/>
        <end position="240"/>
    </location>
</feature>
<dbReference type="RefSeq" id="WP_194034423.1">
    <property type="nucleotide sequence ID" value="NZ_CP063657.1"/>
</dbReference>
<evidence type="ECO:0000256" key="3">
    <source>
        <dbReference type="ARBA" id="ARBA00023316"/>
    </source>
</evidence>
<dbReference type="InterPro" id="IPR034718">
    <property type="entry name" value="RlpA"/>
</dbReference>
<dbReference type="Proteomes" id="UP000593932">
    <property type="component" value="Chromosome"/>
</dbReference>
<protein>
    <recommendedName>
        <fullName evidence="4">Endolytic peptidoglycan transglycosylase RlpA</fullName>
        <ecNumber evidence="4">4.2.2.-</ecNumber>
    </recommendedName>
</protein>
<evidence type="ECO:0000313" key="8">
    <source>
        <dbReference type="EMBL" id="QOW21868.1"/>
    </source>
</evidence>
<organism evidence="8 9">
    <name type="scientific">Novilysobacter avium</name>
    <dbReference type="NCBI Taxonomy" id="2781023"/>
    <lineage>
        <taxon>Bacteria</taxon>
        <taxon>Pseudomonadati</taxon>
        <taxon>Pseudomonadota</taxon>
        <taxon>Gammaproteobacteria</taxon>
        <taxon>Lysobacterales</taxon>
        <taxon>Lysobacteraceae</taxon>
        <taxon>Novilysobacter</taxon>
    </lineage>
</organism>
<dbReference type="PROSITE" id="PS51724">
    <property type="entry name" value="SPOR"/>
    <property type="match status" value="1"/>
</dbReference>
<evidence type="ECO:0000256" key="5">
    <source>
        <dbReference type="RuleBase" id="RU003495"/>
    </source>
</evidence>
<evidence type="ECO:0000259" key="7">
    <source>
        <dbReference type="PROSITE" id="PS51724"/>
    </source>
</evidence>
<keyword evidence="1" id="KW-0732">Signal</keyword>
<name>A0A7S6UKC3_9GAMM</name>
<gene>
    <name evidence="4" type="primary">rlpA</name>
    <name evidence="8" type="ORF">INQ42_11680</name>
</gene>
<dbReference type="Pfam" id="PF05036">
    <property type="entry name" value="SPOR"/>
    <property type="match status" value="1"/>
</dbReference>
<feature type="region of interest" description="Disordered" evidence="6">
    <location>
        <begin position="18"/>
        <end position="55"/>
    </location>
</feature>
<dbReference type="EMBL" id="CP063657">
    <property type="protein sequence ID" value="QOW21868.1"/>
    <property type="molecule type" value="Genomic_DNA"/>
</dbReference>